<feature type="region of interest" description="Disordered" evidence="6">
    <location>
        <begin position="456"/>
        <end position="491"/>
    </location>
</feature>
<evidence type="ECO:0000256" key="4">
    <source>
        <dbReference type="ARBA" id="ARBA00022801"/>
    </source>
</evidence>
<dbReference type="GO" id="GO:0006508">
    <property type="term" value="P:proteolysis"/>
    <property type="evidence" value="ECO:0007669"/>
    <property type="project" value="UniProtKB-KW"/>
</dbReference>
<evidence type="ECO:0000313" key="8">
    <source>
        <dbReference type="EMBL" id="KAF1951294.1"/>
    </source>
</evidence>
<keyword evidence="3" id="KW-0645">Protease</keyword>
<name>A0A6A5TGP3_9PLEO</name>
<dbReference type="PANTHER" id="PTHR11802">
    <property type="entry name" value="SERINE PROTEASE FAMILY S10 SERINE CARBOXYPEPTIDASE"/>
    <property type="match status" value="1"/>
</dbReference>
<evidence type="ECO:0000256" key="3">
    <source>
        <dbReference type="ARBA" id="ARBA00022670"/>
    </source>
</evidence>
<gene>
    <name evidence="8" type="ORF">CC80DRAFT_538980</name>
</gene>
<dbReference type="EMBL" id="ML977018">
    <property type="protein sequence ID" value="KAF1951294.1"/>
    <property type="molecule type" value="Genomic_DNA"/>
</dbReference>
<proteinExistence type="inferred from homology"/>
<comment type="similarity">
    <text evidence="1">Belongs to the peptidase S10 family.</text>
</comment>
<organism evidence="8 9">
    <name type="scientific">Byssothecium circinans</name>
    <dbReference type="NCBI Taxonomy" id="147558"/>
    <lineage>
        <taxon>Eukaryota</taxon>
        <taxon>Fungi</taxon>
        <taxon>Dikarya</taxon>
        <taxon>Ascomycota</taxon>
        <taxon>Pezizomycotina</taxon>
        <taxon>Dothideomycetes</taxon>
        <taxon>Pleosporomycetidae</taxon>
        <taxon>Pleosporales</taxon>
        <taxon>Massarineae</taxon>
        <taxon>Massarinaceae</taxon>
        <taxon>Byssothecium</taxon>
    </lineage>
</organism>
<dbReference type="InterPro" id="IPR029058">
    <property type="entry name" value="AB_hydrolase_fold"/>
</dbReference>
<dbReference type="PANTHER" id="PTHR11802:SF479">
    <property type="entry name" value="CARBOXYPEPTIDASE"/>
    <property type="match status" value="1"/>
</dbReference>
<evidence type="ECO:0000256" key="5">
    <source>
        <dbReference type="ARBA" id="ARBA00023180"/>
    </source>
</evidence>
<dbReference type="OrthoDB" id="443318at2759"/>
<dbReference type="Pfam" id="PF00450">
    <property type="entry name" value="Peptidase_S10"/>
    <property type="match status" value="2"/>
</dbReference>
<reference evidence="8" key="1">
    <citation type="journal article" date="2020" name="Stud. Mycol.">
        <title>101 Dothideomycetes genomes: a test case for predicting lifestyles and emergence of pathogens.</title>
        <authorList>
            <person name="Haridas S."/>
            <person name="Albert R."/>
            <person name="Binder M."/>
            <person name="Bloem J."/>
            <person name="Labutti K."/>
            <person name="Salamov A."/>
            <person name="Andreopoulos B."/>
            <person name="Baker S."/>
            <person name="Barry K."/>
            <person name="Bills G."/>
            <person name="Bluhm B."/>
            <person name="Cannon C."/>
            <person name="Castanera R."/>
            <person name="Culley D."/>
            <person name="Daum C."/>
            <person name="Ezra D."/>
            <person name="Gonzalez J."/>
            <person name="Henrissat B."/>
            <person name="Kuo A."/>
            <person name="Liang C."/>
            <person name="Lipzen A."/>
            <person name="Lutzoni F."/>
            <person name="Magnuson J."/>
            <person name="Mondo S."/>
            <person name="Nolan M."/>
            <person name="Ohm R."/>
            <person name="Pangilinan J."/>
            <person name="Park H.-J."/>
            <person name="Ramirez L."/>
            <person name="Alfaro M."/>
            <person name="Sun H."/>
            <person name="Tritt A."/>
            <person name="Yoshinaga Y."/>
            <person name="Zwiers L.-H."/>
            <person name="Turgeon B."/>
            <person name="Goodwin S."/>
            <person name="Spatafora J."/>
            <person name="Crous P."/>
            <person name="Grigoriev I."/>
        </authorList>
    </citation>
    <scope>NUCLEOTIDE SEQUENCE</scope>
    <source>
        <strain evidence="8">CBS 675.92</strain>
    </source>
</reference>
<dbReference type="Gene3D" id="3.40.50.1820">
    <property type="entry name" value="alpha/beta hydrolase"/>
    <property type="match status" value="2"/>
</dbReference>
<keyword evidence="9" id="KW-1185">Reference proteome</keyword>
<evidence type="ECO:0000256" key="1">
    <source>
        <dbReference type="ARBA" id="ARBA00009431"/>
    </source>
</evidence>
<sequence>MKLSLTLFSLVLCASTAVAANSPHKRNVFDRVKPKMEKRVAGQSFKYPELQKRASRFLTDKTKGSSPQQLHETLMKLWFGKMHNSAEHTPANTIRLNGGPGCSSLSGLLTENGPFTWEAGTQAPVQNPYSWTNLTNMIWIEQPIGVGFTQGTPNITDEVELATEFRGFWKNFISTFGMEKFDMYITVVILPYVEYWNNLLYLNDSFLEEARVRQAQCNYDTYWDKYFKFPPPAGPQSVLPDPYNSQDYACDQFDNFYSAILEVNPCFNIYHITETCPHPFSQLGIVNTGDYQPPNSVVYFNRTDVQEALHAVVGTNWLQCSDVNVFGNGNASSNAQDASKRPANTGALQRVIEYTNNTIIGSGDLDMLLSTNGTLLAIQNMTWNGLQGLQEYPSTPLYAPYHPEYNGGALAGSGVQGKWSQERGLTFYTAQLAGHELPGYTPGVAYPCIRSTANSTLDSDNSHLPAPPQRLSLSAMDGQPSVQVSDPATSLPASEPSLPLLFQLPDELLLCIAAKVAKNSDLRQLALVNRKLRTIAQEALAKEAILPRNGIVRLLRTLCEREDLAQKIKSADLGEYQVPTTRHGSETMDERLSIFSLDRANLFRRLRSSVDNTGGNGLFARIVGAIGKEPSELWTPSRRYFLDILVALAPNLKELAIELPRRRDHVPSQLQVLLNDSTDPFYDLVDPFKGPGLQLLRHKLRVLTLSPATHKGFWTHNVTLRPLAQLVHLSIPMDALVYPTLEGTDPVKALPASLKCIQVRPCNQNLVYWIPGFAKVFFEGYFTKLCRLEFVYSACIRSNLLLLDRGSNCIPSFRNLLYCLKEKGLTFPTLHQDGTSAGDLIEELTAWSCLSDSEAWWAAMKGMQFSDAVAKTDSGNPRRRTSAETRLFLRGTETPVKLRSICRFDPQVSLAPTSTVKFGKDKEPKFVKENCKFGLEEWAEVLEFYKISPPDVVMVDDRLPLTLPSLEQVELISTSKAADFSRPFGIPQANSPASKFNAEEWLELEFFPKAIATPSNASTAHHSKKRYRANSVPVAVGRRSRTPPARRMKQKVE</sequence>
<evidence type="ECO:0000313" key="9">
    <source>
        <dbReference type="Proteomes" id="UP000800035"/>
    </source>
</evidence>
<dbReference type="SUPFAM" id="SSF53474">
    <property type="entry name" value="alpha/beta-Hydrolases"/>
    <property type="match status" value="1"/>
</dbReference>
<dbReference type="InterPro" id="IPR001563">
    <property type="entry name" value="Peptidase_S10"/>
</dbReference>
<evidence type="ECO:0000256" key="7">
    <source>
        <dbReference type="SAM" id="SignalP"/>
    </source>
</evidence>
<keyword evidence="5" id="KW-0325">Glycoprotein</keyword>
<evidence type="ECO:0000256" key="6">
    <source>
        <dbReference type="SAM" id="MobiDB-lite"/>
    </source>
</evidence>
<feature type="signal peptide" evidence="7">
    <location>
        <begin position="1"/>
        <end position="19"/>
    </location>
</feature>
<dbReference type="AlphaFoldDB" id="A0A6A5TGP3"/>
<keyword evidence="7" id="KW-0732">Signal</keyword>
<protein>
    <submittedName>
        <fullName evidence="8">Alpha/beta-hydrolase</fullName>
    </submittedName>
</protein>
<accession>A0A6A5TGP3</accession>
<feature type="compositionally biased region" description="Basic residues" evidence="6">
    <location>
        <begin position="1038"/>
        <end position="1053"/>
    </location>
</feature>
<feature type="region of interest" description="Disordered" evidence="6">
    <location>
        <begin position="1015"/>
        <end position="1053"/>
    </location>
</feature>
<dbReference type="GO" id="GO:0004185">
    <property type="term" value="F:serine-type carboxypeptidase activity"/>
    <property type="evidence" value="ECO:0007669"/>
    <property type="project" value="InterPro"/>
</dbReference>
<keyword evidence="4 8" id="KW-0378">Hydrolase</keyword>
<evidence type="ECO:0000256" key="2">
    <source>
        <dbReference type="ARBA" id="ARBA00022645"/>
    </source>
</evidence>
<keyword evidence="2" id="KW-0121">Carboxypeptidase</keyword>
<dbReference type="Proteomes" id="UP000800035">
    <property type="component" value="Unassembled WGS sequence"/>
</dbReference>
<feature type="chain" id="PRO_5025341183" evidence="7">
    <location>
        <begin position="20"/>
        <end position="1053"/>
    </location>
</feature>
<dbReference type="PRINTS" id="PR00724">
    <property type="entry name" value="CRBOXYPTASEC"/>
</dbReference>